<dbReference type="Proteomes" id="UP000799324">
    <property type="component" value="Unassembled WGS sequence"/>
</dbReference>
<sequence length="356" mass="40621">MYRDGDKVTYHLDSAIKESIERSSPEMFELILDFELKYYDFSSTRIFGLMSAIVKTGCLGKLKLVCGLRHQDNDSSDNDRWWKEACIGSHPDIVEYLLINGFAVVGDLDLAGARGYGCETPLHWVAKAGKDSIAKVLIQYGADIDYHVKGSRRGGSTPTPFKTAVYSGNVEVAQALIDAGANIDIGYPLTAIFGCQHRERERPEVFATTRKFATTQLLLAHGMPIKLKDASSIEHDAKLLVMMGERWIEGDLDPEDVMALICVGKRMMETIPRWRIPYADFYIRSNEARDLLDVQWFMWRYGAEGGIDRPWPNMYFLRRVLRNVARGTLRKLIPRKHKYLVADARSILCWLEDWRD</sequence>
<reference evidence="4" key="1">
    <citation type="journal article" date="2020" name="Stud. Mycol.">
        <title>101 Dothideomycetes genomes: a test case for predicting lifestyles and emergence of pathogens.</title>
        <authorList>
            <person name="Haridas S."/>
            <person name="Albert R."/>
            <person name="Binder M."/>
            <person name="Bloem J."/>
            <person name="Labutti K."/>
            <person name="Salamov A."/>
            <person name="Andreopoulos B."/>
            <person name="Baker S."/>
            <person name="Barry K."/>
            <person name="Bills G."/>
            <person name="Bluhm B."/>
            <person name="Cannon C."/>
            <person name="Castanera R."/>
            <person name="Culley D."/>
            <person name="Daum C."/>
            <person name="Ezra D."/>
            <person name="Gonzalez J."/>
            <person name="Henrissat B."/>
            <person name="Kuo A."/>
            <person name="Liang C."/>
            <person name="Lipzen A."/>
            <person name="Lutzoni F."/>
            <person name="Magnuson J."/>
            <person name="Mondo S."/>
            <person name="Nolan M."/>
            <person name="Ohm R."/>
            <person name="Pangilinan J."/>
            <person name="Park H.-J."/>
            <person name="Ramirez L."/>
            <person name="Alfaro M."/>
            <person name="Sun H."/>
            <person name="Tritt A."/>
            <person name="Yoshinaga Y."/>
            <person name="Zwiers L.-H."/>
            <person name="Turgeon B."/>
            <person name="Goodwin S."/>
            <person name="Spatafora J."/>
            <person name="Crous P."/>
            <person name="Grigoriev I."/>
        </authorList>
    </citation>
    <scope>NUCLEOTIDE SEQUENCE</scope>
    <source>
        <strain evidence="4">CBS 122681</strain>
    </source>
</reference>
<dbReference type="OrthoDB" id="341259at2759"/>
<dbReference type="PANTHER" id="PTHR24198:SF165">
    <property type="entry name" value="ANKYRIN REPEAT-CONTAINING PROTEIN-RELATED"/>
    <property type="match status" value="1"/>
</dbReference>
<keyword evidence="2 3" id="KW-0040">ANK repeat</keyword>
<dbReference type="SUPFAM" id="SSF48403">
    <property type="entry name" value="Ankyrin repeat"/>
    <property type="match status" value="1"/>
</dbReference>
<dbReference type="InterPro" id="IPR036770">
    <property type="entry name" value="Ankyrin_rpt-contain_sf"/>
</dbReference>
<dbReference type="PROSITE" id="PS50297">
    <property type="entry name" value="ANK_REP_REGION"/>
    <property type="match status" value="2"/>
</dbReference>
<evidence type="ECO:0000313" key="5">
    <source>
        <dbReference type="Proteomes" id="UP000799324"/>
    </source>
</evidence>
<feature type="repeat" description="ANK" evidence="3">
    <location>
        <begin position="117"/>
        <end position="149"/>
    </location>
</feature>
<proteinExistence type="predicted"/>
<accession>A0A6A6SUJ8</accession>
<feature type="repeat" description="ANK" evidence="3">
    <location>
        <begin position="156"/>
        <end position="188"/>
    </location>
</feature>
<protein>
    <submittedName>
        <fullName evidence="4">Uncharacterized protein</fullName>
    </submittedName>
</protein>
<dbReference type="InterPro" id="IPR002110">
    <property type="entry name" value="Ankyrin_rpt"/>
</dbReference>
<evidence type="ECO:0000256" key="3">
    <source>
        <dbReference type="PROSITE-ProRule" id="PRU00023"/>
    </source>
</evidence>
<organism evidence="4 5">
    <name type="scientific">Lophiostoma macrostomum CBS 122681</name>
    <dbReference type="NCBI Taxonomy" id="1314788"/>
    <lineage>
        <taxon>Eukaryota</taxon>
        <taxon>Fungi</taxon>
        <taxon>Dikarya</taxon>
        <taxon>Ascomycota</taxon>
        <taxon>Pezizomycotina</taxon>
        <taxon>Dothideomycetes</taxon>
        <taxon>Pleosporomycetidae</taxon>
        <taxon>Pleosporales</taxon>
        <taxon>Lophiostomataceae</taxon>
        <taxon>Lophiostoma</taxon>
    </lineage>
</organism>
<gene>
    <name evidence="4" type="ORF">K491DRAFT_720028</name>
</gene>
<keyword evidence="1" id="KW-0677">Repeat</keyword>
<dbReference type="PANTHER" id="PTHR24198">
    <property type="entry name" value="ANKYRIN REPEAT AND PROTEIN KINASE DOMAIN-CONTAINING PROTEIN"/>
    <property type="match status" value="1"/>
</dbReference>
<dbReference type="PROSITE" id="PS50088">
    <property type="entry name" value="ANK_REPEAT"/>
    <property type="match status" value="2"/>
</dbReference>
<evidence type="ECO:0000313" key="4">
    <source>
        <dbReference type="EMBL" id="KAF2651242.1"/>
    </source>
</evidence>
<evidence type="ECO:0000256" key="1">
    <source>
        <dbReference type="ARBA" id="ARBA00022737"/>
    </source>
</evidence>
<dbReference type="Pfam" id="PF12796">
    <property type="entry name" value="Ank_2"/>
    <property type="match status" value="1"/>
</dbReference>
<evidence type="ECO:0000256" key="2">
    <source>
        <dbReference type="ARBA" id="ARBA00023043"/>
    </source>
</evidence>
<keyword evidence="5" id="KW-1185">Reference proteome</keyword>
<dbReference type="SMART" id="SM00248">
    <property type="entry name" value="ANK"/>
    <property type="match status" value="2"/>
</dbReference>
<dbReference type="EMBL" id="MU004431">
    <property type="protein sequence ID" value="KAF2651242.1"/>
    <property type="molecule type" value="Genomic_DNA"/>
</dbReference>
<dbReference type="AlphaFoldDB" id="A0A6A6SUJ8"/>
<name>A0A6A6SUJ8_9PLEO</name>
<dbReference type="Gene3D" id="1.25.40.20">
    <property type="entry name" value="Ankyrin repeat-containing domain"/>
    <property type="match status" value="1"/>
</dbReference>